<dbReference type="EMBL" id="CP118733">
    <property type="protein sequence ID" value="WNY46847.1"/>
    <property type="molecule type" value="Genomic_DNA"/>
</dbReference>
<feature type="region of interest" description="Disordered" evidence="6">
    <location>
        <begin position="1502"/>
        <end position="1522"/>
    </location>
</feature>
<dbReference type="Gene3D" id="2.60.40.4300">
    <property type="match status" value="13"/>
</dbReference>
<feature type="region of interest" description="Disordered" evidence="6">
    <location>
        <begin position="3627"/>
        <end position="3649"/>
    </location>
</feature>
<feature type="region of interest" description="Disordered" evidence="6">
    <location>
        <begin position="110"/>
        <end position="183"/>
    </location>
</feature>
<dbReference type="NCBIfam" id="TIGR01168">
    <property type="entry name" value="YSIRK_signal"/>
    <property type="match status" value="1"/>
</dbReference>
<feature type="region of interest" description="Disordered" evidence="6">
    <location>
        <begin position="1717"/>
        <end position="1743"/>
    </location>
</feature>
<evidence type="ECO:0000259" key="7">
    <source>
        <dbReference type="PROSITE" id="PS50847"/>
    </source>
</evidence>
<feature type="region of interest" description="Disordered" evidence="6">
    <location>
        <begin position="2224"/>
        <end position="2251"/>
    </location>
</feature>
<dbReference type="InterPro" id="IPR041558">
    <property type="entry name" value="MucBP_2"/>
</dbReference>
<dbReference type="InterPro" id="IPR041495">
    <property type="entry name" value="Mub_B2"/>
</dbReference>
<feature type="domain" description="Gram-positive cocci surface proteins LPxTG" evidence="7">
    <location>
        <begin position="4741"/>
        <end position="4775"/>
    </location>
</feature>
<dbReference type="InterPro" id="IPR045474">
    <property type="entry name" value="GEVED"/>
</dbReference>
<evidence type="ECO:0000256" key="2">
    <source>
        <dbReference type="ARBA" id="ARBA00022525"/>
    </source>
</evidence>
<dbReference type="Pfam" id="PF19076">
    <property type="entry name" value="CshA_repeat"/>
    <property type="match status" value="3"/>
</dbReference>
<feature type="region of interest" description="Disordered" evidence="6">
    <location>
        <begin position="2736"/>
        <end position="2758"/>
    </location>
</feature>
<accession>A0AA96ZYX9</accession>
<proteinExistence type="predicted"/>
<evidence type="ECO:0000313" key="8">
    <source>
        <dbReference type="EMBL" id="WNY46847.1"/>
    </source>
</evidence>
<dbReference type="PANTHER" id="PTHR13037:SF24">
    <property type="entry name" value="POLYCOMB PROTEIN PCL-RELATED"/>
    <property type="match status" value="1"/>
</dbReference>
<evidence type="ECO:0000256" key="6">
    <source>
        <dbReference type="SAM" id="MobiDB-lite"/>
    </source>
</evidence>
<dbReference type="InterPro" id="IPR019931">
    <property type="entry name" value="LPXTG_anchor"/>
</dbReference>
<dbReference type="PANTHER" id="PTHR13037">
    <property type="entry name" value="FORMIN"/>
    <property type="match status" value="1"/>
</dbReference>
<feature type="region of interest" description="Disordered" evidence="6">
    <location>
        <begin position="3033"/>
        <end position="3055"/>
    </location>
</feature>
<evidence type="ECO:0000256" key="3">
    <source>
        <dbReference type="ARBA" id="ARBA00022581"/>
    </source>
</evidence>
<dbReference type="Pfam" id="PF20009">
    <property type="entry name" value="GEVED"/>
    <property type="match status" value="1"/>
</dbReference>
<feature type="region of interest" description="Disordered" evidence="6">
    <location>
        <begin position="3924"/>
        <end position="3946"/>
    </location>
</feature>
<dbReference type="Pfam" id="PF17966">
    <property type="entry name" value="Muc_B2"/>
    <property type="match status" value="13"/>
</dbReference>
<sequence>MSSSTKHSKKRFGWFSRRQRFSIRKYHFGAASVLLGVTLASLATGSLAKADEVQPQEGAVTVEVESAGTAEVIETAVPLEAEKVASALPTETVSPTPEAVESLAPIDITSEASTESTESEETLVLPSLDLSRAATETESPATSDGKIEETVALVPAEETEAKADESIEVAAEEVPEAEPEPEKRKAHLVYSIEYVNADTGKRVSRTPHALYVETTQERAEIDFSMTAQPPAGYRLVDGQANHQVQTLTEETTAVYRFLVVKEEEQTAPQEGTGFRATTNTTQGEDVTVYTGTEHYKNFLNRNKDKLLDQITWIDFSDPTTIFNTGRVRNQAVGGNVMAPSLQVGTVFRKELAPGYVVELEVIELKPFEATEIYHERVKGTDKEQYYNPDRKNHNIKDGTEAHIIAVKQDPTWSHVRQQGLNFGNKAVTLQSDKDGGNVGVKFRGRATYYGNEVPLNFVFMSGEEAKVNEIEIYTTNGEGFELLGELSNSTTTSSYKVNGDADVNWGLDYIKGTNNTMSTPDWRERWNRFLYLNKGTEDVVNSEGEVIQKGSISTAKQVFRDRVTGITYVDGIGTQVFGPVSNRMPSTTTNLSYSTPLIFTRNATEVGMYIASRGRQSAMIGVVVADFGDAPDSYGRPSHTIQITNATKHPYLGTTRGDIDFVPEAIPPGAASWVQDELISSWDEGPNQLMGKNVQKNNNYTLHHSNNGTYSLQFEADPNTNATAYVQGWIDFNNNGKFDKDENSGVLAITNKGTHTLTFSNIKQISDENLHKLGVRLRIAIDRQDILTPDLPAYSGEVEDFQIQLTHPPRSEKVETRNVQGQSQTGTLRFYAFGSETYSDIRATIDTTIAPVMVDADNREVGSDRLDNQGFFYVQGEGKYKVEAVGKDVRVTFVPDPGFITEYADGRKVNQAKGISVRRTATVLDSNGQPYTTGWTAATIDNGLENTSEQISTMDGRYIPHVVAIAPTGTPAISVKMQGEVQTGRPEFVSGSQAVPMGNTVDASGQTLAGDAQPKYPIKLIDKSNQEVESTNAYARVAGVETVVGTYSIDGKTGMVTYTPNDAGKRFVGELLSAEVIARDANGAEARTTYTPSIMPVLPIAEPATTVGLQGKTQSGRVHFAKSPTAPSGVADLIGSSLTLLNEQNAPVTELVLAGQGTYRLESDGSITFVPLATFIGPATAVKVQMTDSNGSLATTTYTAIVVETRPVGRPQATYGLKGDVQTSSPDFFTPGQVDLDGDRNYDPVKEVVDLNKASLTLVDAGGQDVRTVRVENQGEYRLMDDGTITFTPDQNFVGQASPVTVKISDVNGTSATTLYTPTVIEIPEDQLTETVTRTIRYVYANGSQAFEPSEKTLHFTRTATANPLTGDISYSEWTSTDADFPAVTSPSLTNYTASLQEVLQETGVAATADDRSITVIYRENEKQLATITFKTESGTELAKDSQTGHSGSPISYDPSARIADLEQRGYVLVRNDFAAESDKTFDNQLDRDQNWDIVFKEKVVESVPDKPQNPGDPVDPNNPAGPRWEAVVKTITRTVSYKYDSQDGREAAPTQETSVTFKRTGSYNFVSKQVTYTDWVADQADTVLEGRVLPVLAGYTATSAFENGQAVLVASTTQDRTVTSLSESITELVVYTADTQQASISYKLENGSVLAPTDTVTGPSASPISYDTSARIAELVQKGYVLVRDGFTDAPSPVFDLDSLQHQSFEVIFKEQIITIRPNEPKEPNTPVSTDPNGPQYPDGLKESDLKDTVVRVIRYLYEDGTEAGDPVREELVFTRTATLNVVTKAIQYGPWESVDNQFDLVPTPEKAGYTPDQAEVAAQENVQALSPDSEIRVVYRKNRQLGSIRFVDVTKPDAPVQLNQVPLVGKTAEPFAYDTSALEAAYSSMGYQVTNRDGYSKDDVFDTIADNSQDFVFELVQRTSSSTPDNPQTPGTPVDASNPNGPKWEAVTSEISRTVSYHLDAVDGQVAPGTTSATTSVRYERTGIYNHVTKQVIYTPWVAENADTTLEGRTLPVVTGYVATEAIRNDQAIAPKATEQAIDILPLATNIVERVVYKSLSEWRITPPPGKDPVPPIAYPNHPTDPTKPADPTPAPGIPVHEGFIPVGPDGQDLPKDPVTNLYLPPVPTDPTQPTDIRYRALEQTAIVRYVLDGTEQDLVPAVRLTGDSEARIEHSAQATIAQLENKGYTLVTDGYSLDTGRFYDTDSNQDQEFRVSFKETVVTIVPTDPKNPGDPVDPSKPNGPSYPDGLTASDLKESVTRTIHYVYADSSQAAPSHSETLYYTRKAQVNLVTKVVTYEAWTSLDDQFKAVDSPVIRNFTPDQVRVAEKTSVDALAPDEVLTVIYLENGKQLATITYRLEAGTTTVEVAKYSLEGHPEQDIAYTTTDRIRAFEQLGYELVSDEFTAASPQERLFDSVENNIQNFDVILRAKLTTIQPNDPHEPGKPVDPNDPTSPVLEDLTETVTRRVKFTDQQGTELVASPTPTTAQFTRTATYNHVSKVVTYSDWIAVDAVVEGSPIPVVKGYIATTATANGEEVHLGSIAKDKSVKYNSEDIDEVVIYSPLGSWTPRVPDGFDPIPPVVYPNHPTDPTVPGTDRPVIPFVPGLTPVVPNPDNPSQPVPLTPVDPADPSQGYYLPPVPSNPGQDSPIFYEKDKQAGRISFINVTNPDQAVVVDTVTLQGLTGDAFGYDPSDKVAGFEKAGYVVTNKDNYDKDGLFSPDSTDDQHFVYELVEVVKPIEDPENPPRPGQPVDPNHPDGPVWPDSVADLLMTESVTRTIRYVDTTGQEVFEMVTETKSFRRSAEVNLVTGAIHYGDWTANQTLPEVASPLKQGYLADKASVASVEVGPLSSDMTEVVTYSPLGSWTPRVPDGFDPIPPVVYPNHPTDPTVPGTDRPIIPFVPGLTPVVPNPDNPSQPVPLTPVDPADPSQGYYLPPVPSNPGQDSPIFYEKDKQAGRISFINVTNPDQAVVVDTVTLQGLTGDAFGYDPSDKVAGFEKAGYVVTNKDNYDKDGLFSPDSTDDQHFVYELVEVVKPIEDPENPPRPGQPVDPNHPDGPVWPDSVADLLMTESVTRTIRYVDTTGQEVFDTVTETKSFRRSAEVNLVTGAIHYGDWTANQTLPEVASPLKQGYLADKASVSAVEVGPLSSDMTEVVTYSPLGSWTPRVPDGFDPIPPVVYPNHPTDPTVPGTDRPIIPFVPGLTPVVPNPDNPSQPVPLTPVDPADPSQGYYLPPVLSNPGQDSPIFYEKDKQAGRISFINVTNPDQAVVVDTVTLQGLTGDAFGYDPSDKVAAFEKAGYVVTNKDNYDKDGLFSPDSTDDQHFVYELVEVVKPIEDPENPPRPGQPVDPNHPDGPVWPDSVADLLTTETVTRTIRYVDTTGQEVFDTVTETKSFRRSAEVNLVTGAIHYGDWTANQTLPEVASPLKQGYLADKASVSAVEVGPLSSDMTEVVTYSPLGSWTPRVPDGFDPIPPVVYPNHPTDPTVPGTDRPIIPFVPGLTPVVPNPDNPSQPVPLTPVDPADPSQGYYLPPVPSNPGQDSPIFYEKDKQAGRISFINVTNPDQPVVVDTVTLQGLTGDAFGYDPSDKVAAFEKAGYVVTNKDNYDKDGLFSPDSTDDQHFVYELVEVVKPIEDPENPPRPGQPVDPNHPDGPVWPDSVADLLMTESVTRTIRYVDTTGQEVFDTVTETKSFRRSAEVNLVTGAIHYGDWTANQTLPEVASPLKQGYLADKASVSAVEVGPLSSDMTEVVTYSPLGSWTPRVPDGFDPIPPVVYPNHPTDPTVPGTDRPIIPFVPGLTPVVPNPDTPSQPVPLTPVDPADPSQGYYLPPVPSNPGQDSPIFYEKDKQAGRISFINVTNPDQAVVVDTVTLQGLTGDAFGYDPSDKVAGFEKAGYVVTNKDNYDKDGLFSPDSTDDQHFVYELVEVVKPIEDPENPPRPGQPVDPNHPDGPVWPDSVADLLMTESVTRTIRYVDTTGQEVFEMVTETKSFRRSAEVNLVTGAIHYGDWTANQTLPEVASPLKQGYLADKASVASVEVGPLSSDMTEVVTYSPLGSWTPRVPDGFDPIPPVVYPNHPTDPTVPGTDRPIIPFVPGLTPVVPNPDNPSQPVPLTPVDPADPSQGYYLPPVPSNPGQDSPIFYEKDKQAGRISFINVTNPDQPVVVDTVTLQGLTGDAFGYDPSDKVAAFEKAGYVVTNKDNYDKDGLFSPDSTDDQHFVYELVEVVKPIEDPENPPRPGQPVDPNHPDGPVWPDSVADLLMTESVTRTIRYVDTTGQEVFEMVTETKSFRRSAEVNLVTGAIHYGDWTANQTLPEVASPLKQGYLADKASVASVEVGPLSSDMTEVVTYSPLGSWTPRVPDGFDPIPPVVYPNHPTDPTAPGTDRPVIPFVPGLTPVVPNPDNPSQPVPLTPVDPADPSRGYYLPPVPSNPGQDSPIFYEKDKQAGRISFINVTTPDQPVVVDTVTLQGLTGDAFGYDPSDKVAGFEKAGYVVTNKDNYDKDGLFSPDSTDDQHFVYELVEVVKPIEDPENPPRPGQPVDPNHPDGPVWPDSVADLLMTETVTRTIRYVDTTGQEVFEMVTETKSFRRSAEVNLVTGAIHYGDWTANQTLPEVASPLKQGYLADKASVSAVEVGPLSSDMTEVVTYSPLGSWTPRVPDGFDPIPPVVYPNHPTDPTAPGTDRPVIPFVPGLIPFGPDGQPLEFIDPKDPTKGYRLPPMPENPSVDTVIEYIIVPEPKKPATETPVRQLPKTGESQTSLVSAVGVGILLAGLGMSRKGRKDQE</sequence>
<gene>
    <name evidence="8" type="ORF">PXH68_08170</name>
</gene>
<dbReference type="InterPro" id="IPR040683">
    <property type="entry name" value="CshA_NR2"/>
</dbReference>
<dbReference type="Pfam" id="PF18651">
    <property type="entry name" value="CshA_NR2"/>
    <property type="match status" value="1"/>
</dbReference>
<feature type="compositionally biased region" description="Polar residues" evidence="6">
    <location>
        <begin position="1921"/>
        <end position="1942"/>
    </location>
</feature>
<feature type="compositionally biased region" description="Polar residues" evidence="6">
    <location>
        <begin position="1435"/>
        <end position="1450"/>
    </location>
</feature>
<feature type="region of interest" description="Disordered" evidence="6">
    <location>
        <begin position="3330"/>
        <end position="3352"/>
    </location>
</feature>
<dbReference type="Proteomes" id="UP001304088">
    <property type="component" value="Chromosome"/>
</dbReference>
<feature type="region of interest" description="Disordered" evidence="6">
    <location>
        <begin position="4221"/>
        <end position="4243"/>
    </location>
</feature>
<name>A0AA96ZYX9_9STRE</name>
<dbReference type="PROSITE" id="PS50847">
    <property type="entry name" value="GRAM_POS_ANCHORING"/>
    <property type="match status" value="1"/>
</dbReference>
<organism evidence="8 9">
    <name type="scientific">Streptococcus suivaginalis</name>
    <dbReference type="NCBI Taxonomy" id="3028082"/>
    <lineage>
        <taxon>Bacteria</taxon>
        <taxon>Bacillati</taxon>
        <taxon>Bacillota</taxon>
        <taxon>Bacilli</taxon>
        <taxon>Lactobacillales</taxon>
        <taxon>Streptococcaceae</taxon>
        <taxon>Streptococcus</taxon>
    </lineage>
</organism>
<feature type="region of interest" description="Disordered" evidence="6">
    <location>
        <begin position="4518"/>
        <end position="4540"/>
    </location>
</feature>
<protein>
    <submittedName>
        <fullName evidence="8">CshA/CshB family fibrillar adhesin-related protein</fullName>
    </submittedName>
</protein>
<feature type="region of interest" description="Disordered" evidence="6">
    <location>
        <begin position="1921"/>
        <end position="1946"/>
    </location>
</feature>
<dbReference type="NCBIfam" id="TIGR01167">
    <property type="entry name" value="LPXTG_anchor"/>
    <property type="match status" value="1"/>
</dbReference>
<evidence type="ECO:0000256" key="5">
    <source>
        <dbReference type="ARBA" id="ARBA00023088"/>
    </source>
</evidence>
<keyword evidence="4" id="KW-0732">Signal</keyword>
<dbReference type="RefSeq" id="WP_316715627.1">
    <property type="nucleotide sequence ID" value="NZ_CP118733.1"/>
</dbReference>
<keyword evidence="3" id="KW-0945">Host-virus interaction</keyword>
<keyword evidence="5" id="KW-0572">Peptidoglycan-anchor</keyword>
<dbReference type="Pfam" id="PF00746">
    <property type="entry name" value="Gram_pos_anchor"/>
    <property type="match status" value="1"/>
</dbReference>
<feature type="compositionally biased region" description="Acidic residues" evidence="6">
    <location>
        <begin position="166"/>
        <end position="179"/>
    </location>
</feature>
<evidence type="ECO:0000256" key="1">
    <source>
        <dbReference type="ARBA" id="ARBA00022512"/>
    </source>
</evidence>
<dbReference type="Gene3D" id="3.10.20.470">
    <property type="match status" value="12"/>
</dbReference>
<reference evidence="8 9" key="1">
    <citation type="submission" date="2023-02" db="EMBL/GenBank/DDBJ databases">
        <title>Streptococcus sp. Genome Sequencing and Assembly.</title>
        <authorList>
            <person name="Shore S.M."/>
            <person name="Nicholson T.L."/>
        </authorList>
    </citation>
    <scope>NUCLEOTIDE SEQUENCE [LARGE SCALE GENOMIC DNA]</scope>
    <source>
        <strain evidence="8 9">29896</strain>
    </source>
</reference>
<keyword evidence="9" id="KW-1185">Reference proteome</keyword>
<dbReference type="Pfam" id="PF17965">
    <property type="entry name" value="MucBP_2"/>
    <property type="match status" value="11"/>
</dbReference>
<dbReference type="KEGG" id="ssuv:PXH68_08170"/>
<dbReference type="InterPro" id="IPR026395">
    <property type="entry name" value="CshA_fibril"/>
</dbReference>
<keyword evidence="2" id="KW-0964">Secreted</keyword>
<dbReference type="NCBIfam" id="TIGR04225">
    <property type="entry name" value="CshA_fibril_rpt"/>
    <property type="match status" value="3"/>
</dbReference>
<evidence type="ECO:0000256" key="4">
    <source>
        <dbReference type="ARBA" id="ARBA00022729"/>
    </source>
</evidence>
<dbReference type="InterPro" id="IPR005877">
    <property type="entry name" value="YSIRK_signal_dom"/>
</dbReference>
<keyword evidence="1" id="KW-0134">Cell wall</keyword>
<dbReference type="Pfam" id="PF04650">
    <property type="entry name" value="YSIRK_signal"/>
    <property type="match status" value="1"/>
</dbReference>
<feature type="region of interest" description="Disordered" evidence="6">
    <location>
        <begin position="1435"/>
        <end position="1455"/>
    </location>
</feature>
<evidence type="ECO:0000313" key="9">
    <source>
        <dbReference type="Proteomes" id="UP001304088"/>
    </source>
</evidence>